<dbReference type="KEGG" id="lenr:94168178"/>
<gene>
    <name evidence="2" type="ORF">CUR178_00890</name>
</gene>
<dbReference type="Proteomes" id="UP000674179">
    <property type="component" value="Chromosome 35"/>
</dbReference>
<feature type="region of interest" description="Disordered" evidence="1">
    <location>
        <begin position="144"/>
        <end position="196"/>
    </location>
</feature>
<feature type="compositionally biased region" description="Polar residues" evidence="1">
    <location>
        <begin position="174"/>
        <end position="183"/>
    </location>
</feature>
<evidence type="ECO:0000313" key="2">
    <source>
        <dbReference type="EMBL" id="KAG5467249.1"/>
    </source>
</evidence>
<dbReference type="AlphaFoldDB" id="A0A836G6E7"/>
<name>A0A836G6E7_LEIEN</name>
<evidence type="ECO:0000313" key="3">
    <source>
        <dbReference type="Proteomes" id="UP000674179"/>
    </source>
</evidence>
<feature type="compositionally biased region" description="Polar residues" evidence="1">
    <location>
        <begin position="39"/>
        <end position="48"/>
    </location>
</feature>
<feature type="region of interest" description="Disordered" evidence="1">
    <location>
        <begin position="212"/>
        <end position="236"/>
    </location>
</feature>
<proteinExistence type="predicted"/>
<feature type="compositionally biased region" description="Basic and acidic residues" evidence="1">
    <location>
        <begin position="110"/>
        <end position="125"/>
    </location>
</feature>
<evidence type="ECO:0000256" key="1">
    <source>
        <dbReference type="SAM" id="MobiDB-lite"/>
    </source>
</evidence>
<dbReference type="OrthoDB" id="266207at2759"/>
<dbReference type="GeneID" id="94168178"/>
<comment type="caution">
    <text evidence="2">The sequence shown here is derived from an EMBL/GenBank/DDBJ whole genome shotgun (WGS) entry which is preliminary data.</text>
</comment>
<feature type="compositionally biased region" description="Low complexity" evidence="1">
    <location>
        <begin position="218"/>
        <end position="230"/>
    </location>
</feature>
<protein>
    <submittedName>
        <fullName evidence="2">Uncharacterized protein</fullName>
    </submittedName>
</protein>
<feature type="compositionally biased region" description="Polar residues" evidence="1">
    <location>
        <begin position="314"/>
        <end position="329"/>
    </location>
</feature>
<keyword evidence="3" id="KW-1185">Reference proteome</keyword>
<feature type="region of interest" description="Disordered" evidence="1">
    <location>
        <begin position="93"/>
        <end position="131"/>
    </location>
</feature>
<feature type="region of interest" description="Disordered" evidence="1">
    <location>
        <begin position="36"/>
        <end position="68"/>
    </location>
</feature>
<feature type="region of interest" description="Disordered" evidence="1">
    <location>
        <begin position="304"/>
        <end position="329"/>
    </location>
</feature>
<dbReference type="EMBL" id="JAFHKP010000035">
    <property type="protein sequence ID" value="KAG5467249.1"/>
    <property type="molecule type" value="Genomic_DNA"/>
</dbReference>
<feature type="compositionally biased region" description="Low complexity" evidence="1">
    <location>
        <begin position="49"/>
        <end position="68"/>
    </location>
</feature>
<organism evidence="2 3">
    <name type="scientific">Leishmania enriettii</name>
    <dbReference type="NCBI Taxonomy" id="5663"/>
    <lineage>
        <taxon>Eukaryota</taxon>
        <taxon>Discoba</taxon>
        <taxon>Euglenozoa</taxon>
        <taxon>Kinetoplastea</taxon>
        <taxon>Metakinetoplastina</taxon>
        <taxon>Trypanosomatida</taxon>
        <taxon>Trypanosomatidae</taxon>
        <taxon>Leishmaniinae</taxon>
        <taxon>Leishmania</taxon>
    </lineage>
</organism>
<accession>A0A836G6E7</accession>
<sequence>MANSHPPSAASPASSSFTVYRLKHNPSWTKFGMHRRMLTDTNARPSQLSSGRASAHRASAAHSAVPSANASFRSTAAARQPASMRGLAFAGAQAALRHEHHQPTHAASRLTDRRSPASHASDVRRAPHPTMSGSAFEALRARGDGEVKACSPESAPRSRTASTREEEPMAATPVSATSKNKSGSCDHGSETPCTSRDANSFTFTASCKAEATRDPRLRSPVLSLSTASSSRAKDSHLKGSAALVAVPGPLDALYVPLRRLAPRECAAARQNISIFEGTHCMRASDRSESRAGAATGSYRGAHVDRRGILGGSPETDTYRTTSSAYGLGC</sequence>
<dbReference type="RefSeq" id="XP_067688771.1">
    <property type="nucleotide sequence ID" value="XM_067832668.1"/>
</dbReference>
<reference evidence="2 3" key="1">
    <citation type="submission" date="2021-02" db="EMBL/GenBank/DDBJ databases">
        <title>Leishmania (Mundinia) enrietti genome sequencing and assembly.</title>
        <authorList>
            <person name="Almutairi H."/>
            <person name="Gatherer D."/>
        </authorList>
    </citation>
    <scope>NUCLEOTIDE SEQUENCE [LARGE SCALE GENOMIC DNA]</scope>
    <source>
        <strain evidence="2">CUR178</strain>
    </source>
</reference>